<dbReference type="InterPro" id="IPR008964">
    <property type="entry name" value="Invasin/intimin_cell_adhesion"/>
</dbReference>
<dbReference type="SMART" id="SM00635">
    <property type="entry name" value="BID_2"/>
    <property type="match status" value="3"/>
</dbReference>
<evidence type="ECO:0000256" key="2">
    <source>
        <dbReference type="SAM" id="Phobius"/>
    </source>
</evidence>
<keyword evidence="2" id="KW-0472">Membrane</keyword>
<feature type="transmembrane region" description="Helical" evidence="2">
    <location>
        <begin position="105"/>
        <end position="128"/>
    </location>
</feature>
<feature type="domain" description="BIG2" evidence="3">
    <location>
        <begin position="351"/>
        <end position="426"/>
    </location>
</feature>
<gene>
    <name evidence="4" type="ORF">WMO66_05535</name>
</gene>
<dbReference type="CDD" id="cd00350">
    <property type="entry name" value="rubredoxin_like"/>
    <property type="match status" value="1"/>
</dbReference>
<feature type="compositionally biased region" description="Basic and acidic residues" evidence="1">
    <location>
        <begin position="40"/>
        <end position="81"/>
    </location>
</feature>
<dbReference type="Proteomes" id="UP001491552">
    <property type="component" value="Unassembled WGS sequence"/>
</dbReference>
<accession>A0ABV1G5V6</accession>
<reference evidence="4 5" key="1">
    <citation type="submission" date="2024-03" db="EMBL/GenBank/DDBJ databases">
        <title>Human intestinal bacterial collection.</title>
        <authorList>
            <person name="Pauvert C."/>
            <person name="Hitch T.C.A."/>
            <person name="Clavel T."/>
        </authorList>
    </citation>
    <scope>NUCLEOTIDE SEQUENCE [LARGE SCALE GENOMIC DNA]</scope>
    <source>
        <strain evidence="4 5">CLA-AA-H192</strain>
    </source>
</reference>
<organism evidence="4 5">
    <name type="scientific">Faecousia intestinalis</name>
    <dbReference type="NCBI Taxonomy" id="3133167"/>
    <lineage>
        <taxon>Bacteria</taxon>
        <taxon>Bacillati</taxon>
        <taxon>Bacillota</taxon>
        <taxon>Clostridia</taxon>
        <taxon>Eubacteriales</taxon>
        <taxon>Oscillospiraceae</taxon>
        <taxon>Faecousia</taxon>
    </lineage>
</organism>
<feature type="compositionally biased region" description="Polar residues" evidence="1">
    <location>
        <begin position="246"/>
        <end position="255"/>
    </location>
</feature>
<dbReference type="InterPro" id="IPR003343">
    <property type="entry name" value="Big_2"/>
</dbReference>
<evidence type="ECO:0000256" key="1">
    <source>
        <dbReference type="SAM" id="MobiDB-lite"/>
    </source>
</evidence>
<feature type="domain" description="BIG2" evidence="3">
    <location>
        <begin position="151"/>
        <end position="241"/>
    </location>
</feature>
<name>A0ABV1G5V6_9FIRM</name>
<feature type="domain" description="BIG2" evidence="3">
    <location>
        <begin position="269"/>
        <end position="344"/>
    </location>
</feature>
<keyword evidence="2" id="KW-0812">Transmembrane</keyword>
<dbReference type="SUPFAM" id="SSF49373">
    <property type="entry name" value="Invasin/intimin cell-adhesion fragments"/>
    <property type="match status" value="1"/>
</dbReference>
<feature type="region of interest" description="Disordered" evidence="1">
    <location>
        <begin position="246"/>
        <end position="272"/>
    </location>
</feature>
<comment type="caution">
    <text evidence="4">The sequence shown here is derived from an EMBL/GenBank/DDBJ whole genome shotgun (WGS) entry which is preliminary data.</text>
</comment>
<dbReference type="EMBL" id="JBBMFF010000181">
    <property type="protein sequence ID" value="MEQ2510714.1"/>
    <property type="molecule type" value="Genomic_DNA"/>
</dbReference>
<evidence type="ECO:0000259" key="3">
    <source>
        <dbReference type="SMART" id="SM00635"/>
    </source>
</evidence>
<evidence type="ECO:0000313" key="5">
    <source>
        <dbReference type="Proteomes" id="UP001491552"/>
    </source>
</evidence>
<keyword evidence="5" id="KW-1185">Reference proteome</keyword>
<dbReference type="Gene3D" id="2.60.40.1080">
    <property type="match status" value="2"/>
</dbReference>
<feature type="region of interest" description="Disordered" evidence="1">
    <location>
        <begin position="28"/>
        <end position="96"/>
    </location>
</feature>
<protein>
    <submittedName>
        <fullName evidence="4">Ig-like domain-containing protein</fullName>
    </submittedName>
</protein>
<sequence length="428" mass="46537">MENKVVCDYCGTIYDGSREKCPLCGSTTRAEAAPAAPRRRLTEEERKARRRTQQEEQRAQQDAQRARREEDRQARLEERRRVPQKQRSSKAPETQGGIPRGYLRAAVVFLTMAVLVVLFFIGDMIGWWPGLEDVLRATTPSETAAAQDDSSCTFLNLTPDHLRFSAADETLQLQVAINASCEQPVSFKSSDESIVRISGDPVVSAPDYDQTEVLAQIVAVGEGQATITVTCGERKMTCAVTCDFSGSPTDASTEPATDATEPSEPTTAASFKPELNYSDVTMSLHNETLRVKVTNLPAGKTVKWSSEDEKVAIVDEDGLVTAKGPGVTTITADVGGKTAELIVRCSFEDTAEGGYHLSLTDVTLSVGESFNLRLLDENDERVEGASYSVKDTTVCTADGSKITGKASGVTRVTVTYYGESFECIIRVK</sequence>
<dbReference type="Pfam" id="PF02368">
    <property type="entry name" value="Big_2"/>
    <property type="match status" value="1"/>
</dbReference>
<evidence type="ECO:0000313" key="4">
    <source>
        <dbReference type="EMBL" id="MEQ2510714.1"/>
    </source>
</evidence>
<dbReference type="RefSeq" id="WP_349135395.1">
    <property type="nucleotide sequence ID" value="NZ_JBBMFF010000181.1"/>
</dbReference>
<proteinExistence type="predicted"/>
<keyword evidence="2" id="KW-1133">Transmembrane helix</keyword>